<proteinExistence type="predicted"/>
<dbReference type="PANTHER" id="PTHR44329">
    <property type="entry name" value="SERINE/THREONINE-PROTEIN KINASE TNNI3K-RELATED"/>
    <property type="match status" value="1"/>
</dbReference>
<dbReference type="EMBL" id="KN818521">
    <property type="protein sequence ID" value="KIL55408.1"/>
    <property type="molecule type" value="Genomic_DNA"/>
</dbReference>
<evidence type="ECO:0000313" key="2">
    <source>
        <dbReference type="EMBL" id="KIL55408.1"/>
    </source>
</evidence>
<gene>
    <name evidence="2" type="ORF">M378DRAFT_634126</name>
</gene>
<keyword evidence="3" id="KW-1185">Reference proteome</keyword>
<dbReference type="Proteomes" id="UP000054549">
    <property type="component" value="Unassembled WGS sequence"/>
</dbReference>
<name>A0A0C2WH14_AMAMK</name>
<dbReference type="InterPro" id="IPR051681">
    <property type="entry name" value="Ser/Thr_Kinases-Pseudokinases"/>
</dbReference>
<reference evidence="2 3" key="1">
    <citation type="submission" date="2014-04" db="EMBL/GenBank/DDBJ databases">
        <title>Evolutionary Origins and Diversification of the Mycorrhizal Mutualists.</title>
        <authorList>
            <consortium name="DOE Joint Genome Institute"/>
            <consortium name="Mycorrhizal Genomics Consortium"/>
            <person name="Kohler A."/>
            <person name="Kuo A."/>
            <person name="Nagy L.G."/>
            <person name="Floudas D."/>
            <person name="Copeland A."/>
            <person name="Barry K.W."/>
            <person name="Cichocki N."/>
            <person name="Veneault-Fourrey C."/>
            <person name="LaButti K."/>
            <person name="Lindquist E.A."/>
            <person name="Lipzen A."/>
            <person name="Lundell T."/>
            <person name="Morin E."/>
            <person name="Murat C."/>
            <person name="Riley R."/>
            <person name="Ohm R."/>
            <person name="Sun H."/>
            <person name="Tunlid A."/>
            <person name="Henrissat B."/>
            <person name="Grigoriev I.V."/>
            <person name="Hibbett D.S."/>
            <person name="Martin F."/>
        </authorList>
    </citation>
    <scope>NUCLEOTIDE SEQUENCE [LARGE SCALE GENOMIC DNA]</scope>
    <source>
        <strain evidence="2 3">Koide BX008</strain>
    </source>
</reference>
<dbReference type="SUPFAM" id="SSF56112">
    <property type="entry name" value="Protein kinase-like (PK-like)"/>
    <property type="match status" value="1"/>
</dbReference>
<dbReference type="AlphaFoldDB" id="A0A0C2WH14"/>
<evidence type="ECO:0000259" key="1">
    <source>
        <dbReference type="PROSITE" id="PS50011"/>
    </source>
</evidence>
<protein>
    <recommendedName>
        <fullName evidence="1">Protein kinase domain-containing protein</fullName>
    </recommendedName>
</protein>
<feature type="domain" description="Protein kinase" evidence="1">
    <location>
        <begin position="1"/>
        <end position="135"/>
    </location>
</feature>
<accession>A0A0C2WH14</accession>
<dbReference type="InterPro" id="IPR011009">
    <property type="entry name" value="Kinase-like_dom_sf"/>
</dbReference>
<dbReference type="GO" id="GO:0005524">
    <property type="term" value="F:ATP binding"/>
    <property type="evidence" value="ECO:0007669"/>
    <property type="project" value="InterPro"/>
</dbReference>
<dbReference type="HOGENOM" id="CLU_087973_2_0_1"/>
<sequence>MLGLAEAIQYFHSMGVVLYRRFGLANVFLDSDLRPKICCLCSTSRFLLEKPWKEWFVLEDNILTFGCLLYELYSGVDGSLFTKEDRRCAIGLITNHPSVPEIPEFVWQLIERCCAEDPKRRPSMDEVVQEMERWNIE</sequence>
<dbReference type="InParanoid" id="A0A0C2WH14"/>
<dbReference type="GO" id="GO:0004674">
    <property type="term" value="F:protein serine/threonine kinase activity"/>
    <property type="evidence" value="ECO:0007669"/>
    <property type="project" value="TreeGrafter"/>
</dbReference>
<dbReference type="PROSITE" id="PS50011">
    <property type="entry name" value="PROTEIN_KINASE_DOM"/>
    <property type="match status" value="1"/>
</dbReference>
<dbReference type="OrthoDB" id="26722at2759"/>
<evidence type="ECO:0000313" key="3">
    <source>
        <dbReference type="Proteomes" id="UP000054549"/>
    </source>
</evidence>
<dbReference type="Gene3D" id="1.10.510.10">
    <property type="entry name" value="Transferase(Phosphotransferase) domain 1"/>
    <property type="match status" value="1"/>
</dbReference>
<dbReference type="InterPro" id="IPR000719">
    <property type="entry name" value="Prot_kinase_dom"/>
</dbReference>
<organism evidence="2 3">
    <name type="scientific">Amanita muscaria (strain Koide BX008)</name>
    <dbReference type="NCBI Taxonomy" id="946122"/>
    <lineage>
        <taxon>Eukaryota</taxon>
        <taxon>Fungi</taxon>
        <taxon>Dikarya</taxon>
        <taxon>Basidiomycota</taxon>
        <taxon>Agaricomycotina</taxon>
        <taxon>Agaricomycetes</taxon>
        <taxon>Agaricomycetidae</taxon>
        <taxon>Agaricales</taxon>
        <taxon>Pluteineae</taxon>
        <taxon>Amanitaceae</taxon>
        <taxon>Amanita</taxon>
    </lineage>
</organism>
<dbReference type="PANTHER" id="PTHR44329:SF214">
    <property type="entry name" value="PROTEIN KINASE DOMAIN-CONTAINING PROTEIN"/>
    <property type="match status" value="1"/>
</dbReference>